<keyword evidence="1" id="KW-1133">Transmembrane helix</keyword>
<evidence type="ECO:0000256" key="1">
    <source>
        <dbReference type="SAM" id="Phobius"/>
    </source>
</evidence>
<feature type="transmembrane region" description="Helical" evidence="1">
    <location>
        <begin position="60"/>
        <end position="80"/>
    </location>
</feature>
<reference evidence="2 3" key="1">
    <citation type="journal article" date="2016" name="Nat. Commun.">
        <title>Thousands of microbial genomes shed light on interconnected biogeochemical processes in an aquifer system.</title>
        <authorList>
            <person name="Anantharaman K."/>
            <person name="Brown C.T."/>
            <person name="Hug L.A."/>
            <person name="Sharon I."/>
            <person name="Castelle C.J."/>
            <person name="Probst A.J."/>
            <person name="Thomas B.C."/>
            <person name="Singh A."/>
            <person name="Wilkins M.J."/>
            <person name="Karaoz U."/>
            <person name="Brodie E.L."/>
            <person name="Williams K.H."/>
            <person name="Hubbard S.S."/>
            <person name="Banfield J.F."/>
        </authorList>
    </citation>
    <scope>NUCLEOTIDE SEQUENCE [LARGE SCALE GENOMIC DNA]</scope>
</reference>
<gene>
    <name evidence="2" type="ORF">A2733_01665</name>
</gene>
<name>A0A1F6V2D0_9BACT</name>
<dbReference type="EMBL" id="MFTO01000011">
    <property type="protein sequence ID" value="OGI63921.1"/>
    <property type="molecule type" value="Genomic_DNA"/>
</dbReference>
<keyword evidence="1" id="KW-0812">Transmembrane</keyword>
<comment type="caution">
    <text evidence="2">The sequence shown here is derived from an EMBL/GenBank/DDBJ whole genome shotgun (WGS) entry which is preliminary data.</text>
</comment>
<organism evidence="2 3">
    <name type="scientific">Candidatus Nomurabacteria bacterium RIFCSPHIGHO2_01_FULL_40_20</name>
    <dbReference type="NCBI Taxonomy" id="1801738"/>
    <lineage>
        <taxon>Bacteria</taxon>
        <taxon>Candidatus Nomuraibacteriota</taxon>
    </lineage>
</organism>
<protein>
    <submittedName>
        <fullName evidence="2">Uncharacterized protein</fullName>
    </submittedName>
</protein>
<dbReference type="InterPro" id="IPR043993">
    <property type="entry name" value="T4SS_pilin"/>
</dbReference>
<evidence type="ECO:0000313" key="3">
    <source>
        <dbReference type="Proteomes" id="UP000178985"/>
    </source>
</evidence>
<evidence type="ECO:0000313" key="2">
    <source>
        <dbReference type="EMBL" id="OGI63921.1"/>
    </source>
</evidence>
<dbReference type="AlphaFoldDB" id="A0A1F6V2D0"/>
<accession>A0A1F6V2D0</accession>
<feature type="transmembrane region" description="Helical" evidence="1">
    <location>
        <begin position="25"/>
        <end position="48"/>
    </location>
</feature>
<dbReference type="Proteomes" id="UP000178985">
    <property type="component" value="Unassembled WGS sequence"/>
</dbReference>
<sequence>MNPSLCGSGDLSAVLCKIGELLNTIMPILIALAVVYFIWGVASYILAGDDEGKSKGRDKMIMGLIGLVVIVSIWGLVSILKNTFGLSNPSQGTVQIPCIPSPGVPC</sequence>
<keyword evidence="1" id="KW-0472">Membrane</keyword>
<proteinExistence type="predicted"/>
<dbReference type="Pfam" id="PF18895">
    <property type="entry name" value="T4SS_pilin"/>
    <property type="match status" value="1"/>
</dbReference>